<dbReference type="Proteomes" id="UP000269774">
    <property type="component" value="Unassembled WGS sequence"/>
</dbReference>
<dbReference type="OrthoDB" id="646694at2"/>
<evidence type="ECO:0000313" key="3">
    <source>
        <dbReference type="Proteomes" id="UP000269774"/>
    </source>
</evidence>
<reference evidence="2 3" key="1">
    <citation type="submission" date="2018-10" db="EMBL/GenBank/DDBJ databases">
        <title>Pseudomonas zhaodongensis NEAU-ST5-21(T) genome.</title>
        <authorList>
            <person name="Peng J."/>
            <person name="Liu Z.-P."/>
        </authorList>
    </citation>
    <scope>NUCLEOTIDE SEQUENCE [LARGE SCALE GENOMIC DNA]</scope>
    <source>
        <strain evidence="2 3">NEAU-ST5-21</strain>
    </source>
</reference>
<organism evidence="2 3">
    <name type="scientific">Stutzerimonas zhaodongensis</name>
    <dbReference type="NCBI Taxonomy" id="1176257"/>
    <lineage>
        <taxon>Bacteria</taxon>
        <taxon>Pseudomonadati</taxon>
        <taxon>Pseudomonadota</taxon>
        <taxon>Gammaproteobacteria</taxon>
        <taxon>Pseudomonadales</taxon>
        <taxon>Pseudomonadaceae</taxon>
        <taxon>Stutzerimonas</taxon>
    </lineage>
</organism>
<dbReference type="EMBL" id="RFFM01000001">
    <property type="protein sequence ID" value="RMH91245.1"/>
    <property type="molecule type" value="Genomic_DNA"/>
</dbReference>
<comment type="caution">
    <text evidence="2">The sequence shown here is derived from an EMBL/GenBank/DDBJ whole genome shotgun (WGS) entry which is preliminary data.</text>
</comment>
<proteinExistence type="predicted"/>
<dbReference type="Gene3D" id="3.40.190.290">
    <property type="match status" value="1"/>
</dbReference>
<name>A0A3M2HSL1_9GAMM</name>
<dbReference type="Pfam" id="PF03466">
    <property type="entry name" value="LysR_substrate"/>
    <property type="match status" value="1"/>
</dbReference>
<dbReference type="PANTHER" id="PTHR30419">
    <property type="entry name" value="HTH-TYPE TRANSCRIPTIONAL REGULATOR YBHD"/>
    <property type="match status" value="1"/>
</dbReference>
<keyword evidence="3" id="KW-1185">Reference proteome</keyword>
<dbReference type="AlphaFoldDB" id="A0A3M2HSL1"/>
<evidence type="ECO:0000259" key="1">
    <source>
        <dbReference type="Pfam" id="PF03466"/>
    </source>
</evidence>
<gene>
    <name evidence="2" type="ORF">EA797_00355</name>
</gene>
<dbReference type="GO" id="GO:0005829">
    <property type="term" value="C:cytosol"/>
    <property type="evidence" value="ECO:0007669"/>
    <property type="project" value="TreeGrafter"/>
</dbReference>
<dbReference type="GO" id="GO:0006355">
    <property type="term" value="P:regulation of DNA-templated transcription"/>
    <property type="evidence" value="ECO:0007669"/>
    <property type="project" value="TreeGrafter"/>
</dbReference>
<protein>
    <recommendedName>
        <fullName evidence="1">LysR substrate-binding domain-containing protein</fullName>
    </recommendedName>
</protein>
<dbReference type="SUPFAM" id="SSF53850">
    <property type="entry name" value="Periplasmic binding protein-like II"/>
    <property type="match status" value="1"/>
</dbReference>
<evidence type="ECO:0000313" key="2">
    <source>
        <dbReference type="EMBL" id="RMH91245.1"/>
    </source>
</evidence>
<dbReference type="InterPro" id="IPR005119">
    <property type="entry name" value="LysR_subst-bd"/>
</dbReference>
<accession>A0A3M2HSL1</accession>
<feature type="domain" description="LysR substrate-binding" evidence="1">
    <location>
        <begin position="2"/>
        <end position="103"/>
    </location>
</feature>
<sequence>MPYIALTPDTSIRPLADAALRHLDVDPSPAWEVAHMSSAVALVREGLGFSLLPASCASVFNIERCHVVPIKQPARRSIGLLETGPVSRSPSMSAFMAFLHERLLASR</sequence>
<dbReference type="InterPro" id="IPR050950">
    <property type="entry name" value="HTH-type_LysR_regulators"/>
</dbReference>